<organism evidence="3 4">
    <name type="scientific">Pontimonas salivibrio</name>
    <dbReference type="NCBI Taxonomy" id="1159327"/>
    <lineage>
        <taxon>Bacteria</taxon>
        <taxon>Bacillati</taxon>
        <taxon>Actinomycetota</taxon>
        <taxon>Actinomycetes</taxon>
        <taxon>Micrococcales</taxon>
        <taxon>Microbacteriaceae</taxon>
        <taxon>Pontimonas</taxon>
    </lineage>
</organism>
<feature type="region of interest" description="Disordered" evidence="1">
    <location>
        <begin position="326"/>
        <end position="375"/>
    </location>
</feature>
<keyword evidence="4" id="KW-1185">Reference proteome</keyword>
<feature type="transmembrane region" description="Helical" evidence="2">
    <location>
        <begin position="51"/>
        <end position="73"/>
    </location>
</feature>
<evidence type="ECO:0000256" key="2">
    <source>
        <dbReference type="SAM" id="Phobius"/>
    </source>
</evidence>
<dbReference type="InterPro" id="IPR011048">
    <property type="entry name" value="Haem_d1_sf"/>
</dbReference>
<evidence type="ECO:0008006" key="5">
    <source>
        <dbReference type="Google" id="ProtNLM"/>
    </source>
</evidence>
<dbReference type="RefSeq" id="WP_158665563.1">
    <property type="nucleotide sequence ID" value="NZ_CP026923.1"/>
</dbReference>
<dbReference type="KEGG" id="psai:C3B54_111225"/>
<accession>A0A2L2BR78</accession>
<name>A0A2L2BR78_9MICO</name>
<feature type="region of interest" description="Disordered" evidence="1">
    <location>
        <begin position="415"/>
        <end position="434"/>
    </location>
</feature>
<keyword evidence="2" id="KW-1133">Transmembrane helix</keyword>
<sequence length="434" mass="44223">MLTRWRVTTDGLHPEGVWPPHKNASRKARGAQLPQGRPDSGRPFFAFRFPLTLGVVLAAGIAVAGTVVAPPLWATGSELEDDSAVMIGSDGVVYSLNIDTAVATAVDTISGDTFGYTVTGLEADPTTNTLYAVNQSMDANVLASIDYDTGISTLIESDYGPDEVLDALDRTEDGTFYLAHVPDLDGVSAHLSTLSITDGAYAEIGTTDLAGGGGGNQYVSALVSVADTLYAFISGGADALYQLDTDTAELTLAQSASGDMAGVTIVAADNTADDTVYLLARETDNSLSLYTNDLAGTSTLVGAISGLPLGVDAGNFAIATLLERERAEDDTEESSGHDSGGSEPGGSGGGEREPEDSDGVDTVLTSPLPPASAPQLAPTGPVLALGLGSTLVGLSLGTGVGVLLGLGITAALVGPGGFSRARRGKHPRAHSERP</sequence>
<evidence type="ECO:0000313" key="3">
    <source>
        <dbReference type="EMBL" id="AVG24176.1"/>
    </source>
</evidence>
<keyword evidence="2" id="KW-0472">Membrane</keyword>
<dbReference type="AlphaFoldDB" id="A0A2L2BR78"/>
<protein>
    <recommendedName>
        <fullName evidence="5">DUF4394 domain-containing protein</fullName>
    </recommendedName>
</protein>
<gene>
    <name evidence="3" type="ORF">C3B54_111225</name>
</gene>
<evidence type="ECO:0000256" key="1">
    <source>
        <dbReference type="SAM" id="MobiDB-lite"/>
    </source>
</evidence>
<feature type="compositionally biased region" description="Gly residues" evidence="1">
    <location>
        <begin position="338"/>
        <end position="349"/>
    </location>
</feature>
<dbReference type="EMBL" id="CP026923">
    <property type="protein sequence ID" value="AVG24176.1"/>
    <property type="molecule type" value="Genomic_DNA"/>
</dbReference>
<evidence type="ECO:0000313" key="4">
    <source>
        <dbReference type="Proteomes" id="UP000243077"/>
    </source>
</evidence>
<reference evidence="3 4" key="1">
    <citation type="submission" date="2018-02" db="EMBL/GenBank/DDBJ databases">
        <title>Complete genome of the streamlined marine actinobacterium Pontimonas salivibrio CL-TW6 adapted to coastal planktonic lifestype.</title>
        <authorList>
            <person name="Cho B.C."/>
            <person name="Hardies S.C."/>
            <person name="Jang G.I."/>
            <person name="Hwang C.Y."/>
        </authorList>
    </citation>
    <scope>NUCLEOTIDE SEQUENCE [LARGE SCALE GENOMIC DNA]</scope>
    <source>
        <strain evidence="3 4">CL-TW6</strain>
    </source>
</reference>
<feature type="region of interest" description="Disordered" evidence="1">
    <location>
        <begin position="1"/>
        <end position="37"/>
    </location>
</feature>
<feature type="transmembrane region" description="Helical" evidence="2">
    <location>
        <begin position="382"/>
        <end position="413"/>
    </location>
</feature>
<dbReference type="SUPFAM" id="SSF51004">
    <property type="entry name" value="C-terminal (heme d1) domain of cytochrome cd1-nitrite reductase"/>
    <property type="match status" value="1"/>
</dbReference>
<keyword evidence="2" id="KW-0812">Transmembrane</keyword>
<dbReference type="Proteomes" id="UP000243077">
    <property type="component" value="Chromosome"/>
</dbReference>
<proteinExistence type="predicted"/>